<dbReference type="GO" id="GO:0016791">
    <property type="term" value="F:phosphatase activity"/>
    <property type="evidence" value="ECO:0007669"/>
    <property type="project" value="TreeGrafter"/>
</dbReference>
<dbReference type="eggNOG" id="COG2208">
    <property type="taxonomic scope" value="Bacteria"/>
</dbReference>
<keyword evidence="3" id="KW-0648">Protein biosynthesis</keyword>
<evidence type="ECO:0000313" key="4">
    <source>
        <dbReference type="Proteomes" id="UP000027345"/>
    </source>
</evidence>
<dbReference type="SMART" id="SM00331">
    <property type="entry name" value="PP2C_SIG"/>
    <property type="match status" value="1"/>
</dbReference>
<dbReference type="AlphaFoldDB" id="A0A066U5X4"/>
<dbReference type="InterPro" id="IPR052016">
    <property type="entry name" value="Bact_Sigma-Reg"/>
</dbReference>
<sequence>MRPDLARIRRRLRTACTQAGVLADDRGRLVLAVTLLAEPALTAGETVDVATAASDRRLAVTVQLEHAVSQGSRDALPLLPERGDGRTLTWHLAGGRPTAPAAADDDRATREEMLALVARADTLANEQRDLKHELAETNSGVLAMYVELEQRDEQLRRAHAAIFRELEDALRPRPPVVPGLELAVHYSPTDQDSPTGGDLYDWFVLPGGQVHVTLVDAVGHGVTSTRHALTVTHAIRTLALEGHPFPDLIAHASHTLAAIEPGLMATVLLARVDPATGRTRFANGGHPEPVLVEAGEPARLLPAPVPGRGVGFPDPGSRELVEVVLAEGDTVLLYTDGLVESRKDIDEGQARLLTLAGAHRTWPVAGLPRELVTRMHDVVLHADDTVVLALRRTPAPPEA</sequence>
<keyword evidence="3" id="KW-0396">Initiation factor</keyword>
<dbReference type="Pfam" id="PF07228">
    <property type="entry name" value="SpoIIE"/>
    <property type="match status" value="1"/>
</dbReference>
<dbReference type="EMBL" id="JMQI01000019">
    <property type="protein sequence ID" value="KDN22500.1"/>
    <property type="molecule type" value="Genomic_DNA"/>
</dbReference>
<dbReference type="OrthoDB" id="108143at2"/>
<dbReference type="PANTHER" id="PTHR43156">
    <property type="entry name" value="STAGE II SPORULATION PROTEIN E-RELATED"/>
    <property type="match status" value="1"/>
</dbReference>
<evidence type="ECO:0000256" key="1">
    <source>
        <dbReference type="ARBA" id="ARBA00022801"/>
    </source>
</evidence>
<evidence type="ECO:0000259" key="2">
    <source>
        <dbReference type="SMART" id="SM00331"/>
    </source>
</evidence>
<keyword evidence="4" id="KW-1185">Reference proteome</keyword>
<dbReference type="RefSeq" id="WP_043778467.1">
    <property type="nucleotide sequence ID" value="NZ_JMQI01000019.1"/>
</dbReference>
<organism evidence="3 4">
    <name type="scientific">Amycolatopsis rifamycinica</name>
    <dbReference type="NCBI Taxonomy" id="287986"/>
    <lineage>
        <taxon>Bacteria</taxon>
        <taxon>Bacillati</taxon>
        <taxon>Actinomycetota</taxon>
        <taxon>Actinomycetes</taxon>
        <taxon>Pseudonocardiales</taxon>
        <taxon>Pseudonocardiaceae</taxon>
        <taxon>Amycolatopsis</taxon>
    </lineage>
</organism>
<proteinExistence type="predicted"/>
<dbReference type="InterPro" id="IPR001932">
    <property type="entry name" value="PPM-type_phosphatase-like_dom"/>
</dbReference>
<dbReference type="Proteomes" id="UP000027345">
    <property type="component" value="Unassembled WGS sequence"/>
</dbReference>
<dbReference type="GO" id="GO:0003743">
    <property type="term" value="F:translation initiation factor activity"/>
    <property type="evidence" value="ECO:0007669"/>
    <property type="project" value="UniProtKB-KW"/>
</dbReference>
<dbReference type="STRING" id="287986.DV20_09605"/>
<reference evidence="3 4" key="1">
    <citation type="submission" date="2014-05" db="EMBL/GenBank/DDBJ databases">
        <title>Draft genome sequence of Amycolatopsis rifamycinica DSM 46095.</title>
        <authorList>
            <person name="Lal R."/>
            <person name="Saxena A."/>
            <person name="Kumari R."/>
            <person name="Mukherjee U."/>
            <person name="Singh P."/>
            <person name="Sangwan N."/>
            <person name="Mahato N.K."/>
        </authorList>
    </citation>
    <scope>NUCLEOTIDE SEQUENCE [LARGE SCALE GENOMIC DNA]</scope>
    <source>
        <strain evidence="3 4">DSM 46095</strain>
    </source>
</reference>
<evidence type="ECO:0000313" key="3">
    <source>
        <dbReference type="EMBL" id="KDN22500.1"/>
    </source>
</evidence>
<protein>
    <submittedName>
        <fullName evidence="3">Translation initiation factor IF-2</fullName>
    </submittedName>
</protein>
<dbReference type="PANTHER" id="PTHR43156:SF2">
    <property type="entry name" value="STAGE II SPORULATION PROTEIN E"/>
    <property type="match status" value="1"/>
</dbReference>
<gene>
    <name evidence="3" type="ORF">DV20_09605</name>
</gene>
<keyword evidence="1" id="KW-0378">Hydrolase</keyword>
<dbReference type="InterPro" id="IPR036457">
    <property type="entry name" value="PPM-type-like_dom_sf"/>
</dbReference>
<dbReference type="Gene3D" id="3.60.40.10">
    <property type="entry name" value="PPM-type phosphatase domain"/>
    <property type="match status" value="1"/>
</dbReference>
<name>A0A066U5X4_9PSEU</name>
<feature type="domain" description="PPM-type phosphatase" evidence="2">
    <location>
        <begin position="177"/>
        <end position="392"/>
    </location>
</feature>
<dbReference type="SUPFAM" id="SSF81606">
    <property type="entry name" value="PP2C-like"/>
    <property type="match status" value="1"/>
</dbReference>
<comment type="caution">
    <text evidence="3">The sequence shown here is derived from an EMBL/GenBank/DDBJ whole genome shotgun (WGS) entry which is preliminary data.</text>
</comment>
<accession>A0A066U5X4</accession>